<name>A0A3D9SPG9_9ACTN</name>
<keyword evidence="3" id="KW-1185">Reference proteome</keyword>
<proteinExistence type="predicted"/>
<gene>
    <name evidence="2" type="ORF">DFJ69_0204</name>
</gene>
<feature type="region of interest" description="Disordered" evidence="1">
    <location>
        <begin position="287"/>
        <end position="309"/>
    </location>
</feature>
<evidence type="ECO:0008006" key="4">
    <source>
        <dbReference type="Google" id="ProtNLM"/>
    </source>
</evidence>
<evidence type="ECO:0000313" key="3">
    <source>
        <dbReference type="Proteomes" id="UP000256661"/>
    </source>
</evidence>
<organism evidence="2 3">
    <name type="scientific">Thermomonospora umbrina</name>
    <dbReference type="NCBI Taxonomy" id="111806"/>
    <lineage>
        <taxon>Bacteria</taxon>
        <taxon>Bacillati</taxon>
        <taxon>Actinomycetota</taxon>
        <taxon>Actinomycetes</taxon>
        <taxon>Streptosporangiales</taxon>
        <taxon>Thermomonosporaceae</taxon>
        <taxon>Thermomonospora</taxon>
    </lineage>
</organism>
<protein>
    <recommendedName>
        <fullName evidence="4">Protein RecA</fullName>
    </recommendedName>
</protein>
<evidence type="ECO:0000313" key="2">
    <source>
        <dbReference type="EMBL" id="REE94835.1"/>
    </source>
</evidence>
<dbReference type="EMBL" id="QTTT01000001">
    <property type="protein sequence ID" value="REE94835.1"/>
    <property type="molecule type" value="Genomic_DNA"/>
</dbReference>
<comment type="caution">
    <text evidence="2">The sequence shown here is derived from an EMBL/GenBank/DDBJ whole genome shotgun (WGS) entry which is preliminary data.</text>
</comment>
<feature type="region of interest" description="Disordered" evidence="1">
    <location>
        <begin position="11"/>
        <end position="47"/>
    </location>
</feature>
<accession>A0A3D9SPG9</accession>
<reference evidence="2 3" key="1">
    <citation type="submission" date="2018-08" db="EMBL/GenBank/DDBJ databases">
        <title>Sequencing the genomes of 1000 actinobacteria strains.</title>
        <authorList>
            <person name="Klenk H.-P."/>
        </authorList>
    </citation>
    <scope>NUCLEOTIDE SEQUENCE [LARGE SCALE GENOMIC DNA]</scope>
    <source>
        <strain evidence="2 3">DSM 43927</strain>
    </source>
</reference>
<evidence type="ECO:0000256" key="1">
    <source>
        <dbReference type="SAM" id="MobiDB-lite"/>
    </source>
</evidence>
<dbReference type="AlphaFoldDB" id="A0A3D9SPG9"/>
<sequence>MTVQLHYEIRRSRSVHDTSPDWPARRTGTRTPDTPSRPAPNTVEISTGPRAQAIPLVLRAILTCEDLTQVEPVFEIVRVVGQTAAAGPVPAVPMAGPSAPTGGEPVPVLPALRPVVPGGGLRRGSVVGVDGPGAGSLALALVAGVSAHGGWCAAVGLPEFGVRAAVGMGTDPGRLLLVDEPGARWADVVAALAEAVELVLICPPERPSAAIVRRLGALARKHGCVLSVTGPAVGAWEGVGLRLRITESEWSGLGDGHGHLRGRRARVVAEGRGTGAGRHGWLWLPGPDGRVSTAEEPRPHRRPTLEVVA</sequence>
<dbReference type="Proteomes" id="UP000256661">
    <property type="component" value="Unassembled WGS sequence"/>
</dbReference>